<keyword evidence="2" id="KW-1185">Reference proteome</keyword>
<dbReference type="AlphaFoldDB" id="A0A0P1BNN1"/>
<dbReference type="Proteomes" id="UP000054845">
    <property type="component" value="Unassembled WGS sequence"/>
</dbReference>
<organism evidence="1 2">
    <name type="scientific">Ceraceosorus bombacis</name>
    <dbReference type="NCBI Taxonomy" id="401625"/>
    <lineage>
        <taxon>Eukaryota</taxon>
        <taxon>Fungi</taxon>
        <taxon>Dikarya</taxon>
        <taxon>Basidiomycota</taxon>
        <taxon>Ustilaginomycotina</taxon>
        <taxon>Exobasidiomycetes</taxon>
        <taxon>Ceraceosorales</taxon>
        <taxon>Ceraceosoraceae</taxon>
        <taxon>Ceraceosorus</taxon>
    </lineage>
</organism>
<evidence type="ECO:0000313" key="2">
    <source>
        <dbReference type="Proteomes" id="UP000054845"/>
    </source>
</evidence>
<reference evidence="1 2" key="1">
    <citation type="submission" date="2014-09" db="EMBL/GenBank/DDBJ databases">
        <authorList>
            <person name="Magalhaes I.L.F."/>
            <person name="Oliveira U."/>
            <person name="Santos F.R."/>
            <person name="Vidigal T.H.D.A."/>
            <person name="Brescovit A.D."/>
            <person name="Santos A.J."/>
        </authorList>
    </citation>
    <scope>NUCLEOTIDE SEQUENCE [LARGE SCALE GENOMIC DNA]</scope>
</reference>
<proteinExistence type="predicted"/>
<dbReference type="EMBL" id="CCYA01000265">
    <property type="protein sequence ID" value="CEH17518.1"/>
    <property type="molecule type" value="Genomic_DNA"/>
</dbReference>
<evidence type="ECO:0000313" key="1">
    <source>
        <dbReference type="EMBL" id="CEH17518.1"/>
    </source>
</evidence>
<protein>
    <submittedName>
        <fullName evidence="1">Uncharacterized protein</fullName>
    </submittedName>
</protein>
<sequence>MRRRKASQLVPTRARLNVGLDSSTEAETRWSLHRQTERSAFLRLPLLSSLHPLTRLVTFASFHMHHHTLFSGAQCPLSFRNSHVQGGATSHPRNSMS</sequence>
<accession>A0A0P1BNN1</accession>
<name>A0A0P1BNN1_9BASI</name>